<accession>A0A843UY26</accession>
<evidence type="ECO:0000256" key="1">
    <source>
        <dbReference type="SAM" id="MobiDB-lite"/>
    </source>
</evidence>
<feature type="non-terminal residue" evidence="2">
    <location>
        <position position="1"/>
    </location>
</feature>
<feature type="compositionally biased region" description="Polar residues" evidence="1">
    <location>
        <begin position="1"/>
        <end position="13"/>
    </location>
</feature>
<sequence>VLNGLNQHISSSKYHLGKNPQESVFGSLPKRTKDEVLDVTRLKDAMTQIYRKLEEIKESVQSDLRHQVSLLVKPMLQALDAAFAHFDTEQQKRSTKSEGRPNGFTS</sequence>
<dbReference type="AlphaFoldDB" id="A0A843UY26"/>
<keyword evidence="3" id="KW-1185">Reference proteome</keyword>
<feature type="region of interest" description="Disordered" evidence="1">
    <location>
        <begin position="1"/>
        <end position="28"/>
    </location>
</feature>
<evidence type="ECO:0000313" key="2">
    <source>
        <dbReference type="EMBL" id="MQL84509.1"/>
    </source>
</evidence>
<dbReference type="GO" id="GO:0000439">
    <property type="term" value="C:transcription factor TFIIH core complex"/>
    <property type="evidence" value="ECO:0007669"/>
    <property type="project" value="InterPro"/>
</dbReference>
<organism evidence="2 3">
    <name type="scientific">Colocasia esculenta</name>
    <name type="common">Wild taro</name>
    <name type="synonym">Arum esculentum</name>
    <dbReference type="NCBI Taxonomy" id="4460"/>
    <lineage>
        <taxon>Eukaryota</taxon>
        <taxon>Viridiplantae</taxon>
        <taxon>Streptophyta</taxon>
        <taxon>Embryophyta</taxon>
        <taxon>Tracheophyta</taxon>
        <taxon>Spermatophyta</taxon>
        <taxon>Magnoliopsida</taxon>
        <taxon>Liliopsida</taxon>
        <taxon>Araceae</taxon>
        <taxon>Aroideae</taxon>
        <taxon>Colocasieae</taxon>
        <taxon>Colocasia</taxon>
    </lineage>
</organism>
<evidence type="ECO:0000313" key="3">
    <source>
        <dbReference type="Proteomes" id="UP000652761"/>
    </source>
</evidence>
<dbReference type="Proteomes" id="UP000652761">
    <property type="component" value="Unassembled WGS sequence"/>
</dbReference>
<dbReference type="EMBL" id="NMUH01000766">
    <property type="protein sequence ID" value="MQL84509.1"/>
    <property type="molecule type" value="Genomic_DNA"/>
</dbReference>
<gene>
    <name evidence="2" type="ORF">Taro_017024</name>
</gene>
<dbReference type="InterPro" id="IPR027079">
    <property type="entry name" value="Tfb1/GTF2H1"/>
</dbReference>
<dbReference type="OrthoDB" id="360521at2759"/>
<feature type="region of interest" description="Disordered" evidence="1">
    <location>
        <begin position="87"/>
        <end position="106"/>
    </location>
</feature>
<dbReference type="GO" id="GO:0006351">
    <property type="term" value="P:DNA-templated transcription"/>
    <property type="evidence" value="ECO:0007669"/>
    <property type="project" value="InterPro"/>
</dbReference>
<reference evidence="2" key="1">
    <citation type="submission" date="2017-07" db="EMBL/GenBank/DDBJ databases">
        <title>Taro Niue Genome Assembly and Annotation.</title>
        <authorList>
            <person name="Atibalentja N."/>
            <person name="Keating K."/>
            <person name="Fields C.J."/>
        </authorList>
    </citation>
    <scope>NUCLEOTIDE SEQUENCE</scope>
    <source>
        <strain evidence="2">Niue_2</strain>
        <tissue evidence="2">Leaf</tissue>
    </source>
</reference>
<protein>
    <submittedName>
        <fullName evidence="2">Uncharacterized protein</fullName>
    </submittedName>
</protein>
<name>A0A843UY26_COLES</name>
<feature type="compositionally biased region" description="Basic and acidic residues" evidence="1">
    <location>
        <begin position="87"/>
        <end position="99"/>
    </location>
</feature>
<proteinExistence type="predicted"/>
<comment type="caution">
    <text evidence="2">The sequence shown here is derived from an EMBL/GenBank/DDBJ whole genome shotgun (WGS) entry which is preliminary data.</text>
</comment>
<dbReference type="GO" id="GO:0006289">
    <property type="term" value="P:nucleotide-excision repair"/>
    <property type="evidence" value="ECO:0007669"/>
    <property type="project" value="InterPro"/>
</dbReference>
<dbReference type="PANTHER" id="PTHR12856">
    <property type="entry name" value="TRANSCRIPTION INITIATION FACTOR IIH-RELATED"/>
    <property type="match status" value="1"/>
</dbReference>